<dbReference type="EMBL" id="WJIE01000006">
    <property type="protein sequence ID" value="MRG94789.1"/>
    <property type="molecule type" value="Genomic_DNA"/>
</dbReference>
<dbReference type="Gene3D" id="3.40.366.10">
    <property type="entry name" value="Malonyl-Coenzyme A Acyl Carrier Protein, domain 2"/>
    <property type="match status" value="2"/>
</dbReference>
<dbReference type="InterPro" id="IPR014030">
    <property type="entry name" value="Ketoacyl_synth_N"/>
</dbReference>
<dbReference type="Proteomes" id="UP000440224">
    <property type="component" value="Unassembled WGS sequence"/>
</dbReference>
<dbReference type="InterPro" id="IPR049551">
    <property type="entry name" value="PKS_DH_C"/>
</dbReference>
<name>A0A6N7PS78_9BACT</name>
<dbReference type="SUPFAM" id="SSF50129">
    <property type="entry name" value="GroES-like"/>
    <property type="match status" value="1"/>
</dbReference>
<dbReference type="SUPFAM" id="SSF51735">
    <property type="entry name" value="NAD(P)-binding Rossmann-fold domains"/>
    <property type="match status" value="5"/>
</dbReference>
<evidence type="ECO:0000256" key="2">
    <source>
        <dbReference type="ARBA" id="ARBA00022553"/>
    </source>
</evidence>
<dbReference type="GO" id="GO:0016491">
    <property type="term" value="F:oxidoreductase activity"/>
    <property type="evidence" value="ECO:0007669"/>
    <property type="project" value="InterPro"/>
</dbReference>
<dbReference type="GO" id="GO:0004315">
    <property type="term" value="F:3-oxoacyl-[acyl-carrier-protein] synthase activity"/>
    <property type="evidence" value="ECO:0007669"/>
    <property type="project" value="InterPro"/>
</dbReference>
<dbReference type="PROSITE" id="PS50075">
    <property type="entry name" value="CARRIER"/>
    <property type="match status" value="2"/>
</dbReference>
<dbReference type="InterPro" id="IPR020841">
    <property type="entry name" value="PKS_Beta-ketoAc_synthase_dom"/>
</dbReference>
<dbReference type="InterPro" id="IPR036736">
    <property type="entry name" value="ACP-like_sf"/>
</dbReference>
<feature type="domain" description="Ketosynthase family 3 (KS3)" evidence="9">
    <location>
        <begin position="34"/>
        <end position="454"/>
    </location>
</feature>
<dbReference type="GO" id="GO:0031177">
    <property type="term" value="F:phosphopantetheine binding"/>
    <property type="evidence" value="ECO:0007669"/>
    <property type="project" value="InterPro"/>
</dbReference>
<dbReference type="PROSITE" id="PS00012">
    <property type="entry name" value="PHOSPHOPANTETHEINE"/>
    <property type="match status" value="2"/>
</dbReference>
<dbReference type="RefSeq" id="WP_153821597.1">
    <property type="nucleotide sequence ID" value="NZ_WJIE01000006.1"/>
</dbReference>
<evidence type="ECO:0000256" key="4">
    <source>
        <dbReference type="ARBA" id="ARBA00023268"/>
    </source>
</evidence>
<feature type="active site" description="Proton donor; for dehydratase activity" evidence="6">
    <location>
        <position position="2623"/>
    </location>
</feature>
<dbReference type="InterPro" id="IPR018201">
    <property type="entry name" value="Ketoacyl_synth_AS"/>
</dbReference>
<keyword evidence="2" id="KW-0597">Phosphoprotein</keyword>
<dbReference type="Pfam" id="PF14765">
    <property type="entry name" value="PS-DH"/>
    <property type="match status" value="1"/>
</dbReference>
<dbReference type="CDD" id="cd08955">
    <property type="entry name" value="KR_2_FAS_SDR_x"/>
    <property type="match status" value="2"/>
</dbReference>
<dbReference type="InterPro" id="IPR001227">
    <property type="entry name" value="Ac_transferase_dom_sf"/>
</dbReference>
<dbReference type="Pfam" id="PF00109">
    <property type="entry name" value="ketoacyl-synt"/>
    <property type="match status" value="2"/>
</dbReference>
<dbReference type="Pfam" id="PF02801">
    <property type="entry name" value="Ketoacyl-synt_C"/>
    <property type="match status" value="2"/>
</dbReference>
<dbReference type="Gene3D" id="1.10.1200.10">
    <property type="entry name" value="ACP-like"/>
    <property type="match status" value="2"/>
</dbReference>
<dbReference type="SUPFAM" id="SSF53901">
    <property type="entry name" value="Thiolase-like"/>
    <property type="match status" value="2"/>
</dbReference>
<feature type="coiled-coil region" evidence="7">
    <location>
        <begin position="5"/>
        <end position="32"/>
    </location>
</feature>
<dbReference type="InterPro" id="IPR020843">
    <property type="entry name" value="ER"/>
</dbReference>
<dbReference type="PROSITE" id="PS52019">
    <property type="entry name" value="PKS_MFAS_DH"/>
    <property type="match status" value="1"/>
</dbReference>
<dbReference type="SUPFAM" id="SSF52151">
    <property type="entry name" value="FabD/lysophospholipase-like"/>
    <property type="match status" value="2"/>
</dbReference>
<dbReference type="SMART" id="SM01294">
    <property type="entry name" value="PKS_PP_betabranch"/>
    <property type="match status" value="2"/>
</dbReference>
<dbReference type="InterPro" id="IPR014043">
    <property type="entry name" value="Acyl_transferase_dom"/>
</dbReference>
<dbReference type="PANTHER" id="PTHR43775:SF37">
    <property type="entry name" value="SI:DKEY-61P9.11"/>
    <property type="match status" value="1"/>
</dbReference>
<feature type="region of interest" description="N-terminal hotdog fold" evidence="6">
    <location>
        <begin position="2422"/>
        <end position="2547"/>
    </location>
</feature>
<dbReference type="SMART" id="SM00822">
    <property type="entry name" value="PKS_KR"/>
    <property type="match status" value="2"/>
</dbReference>
<dbReference type="SUPFAM" id="SSF55048">
    <property type="entry name" value="Probable ACP-binding domain of malonyl-CoA ACP transacylase"/>
    <property type="match status" value="2"/>
</dbReference>
<dbReference type="Pfam" id="PF21394">
    <property type="entry name" value="Beta-ketacyl_N"/>
    <property type="match status" value="1"/>
</dbReference>
<dbReference type="SMART" id="SM00827">
    <property type="entry name" value="PKS_AT"/>
    <property type="match status" value="2"/>
</dbReference>
<dbReference type="InterPro" id="IPR009081">
    <property type="entry name" value="PP-bd_ACP"/>
</dbReference>
<proteinExistence type="predicted"/>
<dbReference type="PROSITE" id="PS00606">
    <property type="entry name" value="KS3_1"/>
    <property type="match status" value="2"/>
</dbReference>
<keyword evidence="4" id="KW-0511">Multifunctional enzyme</keyword>
<dbReference type="InterPro" id="IPR016039">
    <property type="entry name" value="Thiolase-like"/>
</dbReference>
<dbReference type="SMART" id="SM00825">
    <property type="entry name" value="PKS_KS"/>
    <property type="match status" value="2"/>
</dbReference>
<dbReference type="GO" id="GO:0004312">
    <property type="term" value="F:fatty acid synthase activity"/>
    <property type="evidence" value="ECO:0007669"/>
    <property type="project" value="TreeGrafter"/>
</dbReference>
<evidence type="ECO:0000256" key="3">
    <source>
        <dbReference type="ARBA" id="ARBA00022679"/>
    </source>
</evidence>
<feature type="domain" description="Ketosynthase family 3 (KS3)" evidence="9">
    <location>
        <begin position="1537"/>
        <end position="1956"/>
    </location>
</feature>
<dbReference type="InterPro" id="IPR049490">
    <property type="entry name" value="C883_1060-like_KR_N"/>
</dbReference>
<feature type="domain" description="PKS/mFAS DH" evidence="10">
    <location>
        <begin position="2422"/>
        <end position="2706"/>
    </location>
</feature>
<evidence type="ECO:0000313" key="12">
    <source>
        <dbReference type="Proteomes" id="UP000440224"/>
    </source>
</evidence>
<dbReference type="SMART" id="SM00823">
    <property type="entry name" value="PKS_PP"/>
    <property type="match status" value="2"/>
</dbReference>
<accession>A0A6N7PS78</accession>
<dbReference type="Pfam" id="PF08240">
    <property type="entry name" value="ADH_N"/>
    <property type="match status" value="1"/>
</dbReference>
<dbReference type="SMART" id="SM00829">
    <property type="entry name" value="PKS_ER"/>
    <property type="match status" value="1"/>
</dbReference>
<keyword evidence="7" id="KW-0175">Coiled coil</keyword>
<keyword evidence="1" id="KW-0596">Phosphopantetheine</keyword>
<dbReference type="Pfam" id="PF00550">
    <property type="entry name" value="PP-binding"/>
    <property type="match status" value="2"/>
</dbReference>
<dbReference type="InterPro" id="IPR032821">
    <property type="entry name" value="PKS_assoc"/>
</dbReference>
<dbReference type="InterPro" id="IPR006162">
    <property type="entry name" value="Ppantetheine_attach_site"/>
</dbReference>
<dbReference type="Pfam" id="PF16197">
    <property type="entry name" value="KAsynt_C_assoc"/>
    <property type="match status" value="2"/>
</dbReference>
<dbReference type="CDD" id="cd00833">
    <property type="entry name" value="PKS"/>
    <property type="match status" value="2"/>
</dbReference>
<dbReference type="Gene3D" id="3.30.70.3290">
    <property type="match status" value="2"/>
</dbReference>
<dbReference type="Pfam" id="PF08659">
    <property type="entry name" value="KR"/>
    <property type="match status" value="2"/>
</dbReference>
<evidence type="ECO:0000259" key="10">
    <source>
        <dbReference type="PROSITE" id="PS52019"/>
    </source>
</evidence>
<dbReference type="InterPro" id="IPR016036">
    <property type="entry name" value="Malonyl_transacylase_ACP-bd"/>
</dbReference>
<dbReference type="InterPro" id="IPR042104">
    <property type="entry name" value="PKS_dehydratase_sf"/>
</dbReference>
<dbReference type="Pfam" id="PF00698">
    <property type="entry name" value="Acyl_transf_1"/>
    <property type="match status" value="2"/>
</dbReference>
<dbReference type="FunFam" id="3.40.47.10:FF:000019">
    <property type="entry name" value="Polyketide synthase type I"/>
    <property type="match status" value="2"/>
</dbReference>
<dbReference type="InterPro" id="IPR016035">
    <property type="entry name" value="Acyl_Trfase/lysoPLipase"/>
</dbReference>
<reference evidence="11 12" key="1">
    <citation type="submission" date="2019-10" db="EMBL/GenBank/DDBJ databases">
        <title>A soil myxobacterium in the family Polyangiaceae.</title>
        <authorList>
            <person name="Li Y."/>
            <person name="Wang J."/>
        </authorList>
    </citation>
    <scope>NUCLEOTIDE SEQUENCE [LARGE SCALE GENOMIC DNA]</scope>
    <source>
        <strain evidence="11 12">DSM 14734</strain>
    </source>
</reference>
<feature type="active site" description="Proton acceptor; for dehydratase activity" evidence="6">
    <location>
        <position position="2455"/>
    </location>
</feature>
<dbReference type="OrthoDB" id="5476655at2"/>
<evidence type="ECO:0000259" key="8">
    <source>
        <dbReference type="PROSITE" id="PS50075"/>
    </source>
</evidence>
<dbReference type="InterPro" id="IPR013968">
    <property type="entry name" value="PKS_KR"/>
</dbReference>
<evidence type="ECO:0000256" key="7">
    <source>
        <dbReference type="SAM" id="Coils"/>
    </source>
</evidence>
<dbReference type="SUPFAM" id="SSF47336">
    <property type="entry name" value="ACP-like"/>
    <property type="match status" value="2"/>
</dbReference>
<dbReference type="Pfam" id="PF13602">
    <property type="entry name" value="ADH_zinc_N_2"/>
    <property type="match status" value="1"/>
</dbReference>
<dbReference type="InterPro" id="IPR057326">
    <property type="entry name" value="KR_dom"/>
</dbReference>
<dbReference type="CDD" id="cd05195">
    <property type="entry name" value="enoyl_red"/>
    <property type="match status" value="1"/>
</dbReference>
<dbReference type="InterPro" id="IPR049900">
    <property type="entry name" value="PKS_mFAS_DH"/>
</dbReference>
<evidence type="ECO:0000313" key="11">
    <source>
        <dbReference type="EMBL" id="MRG94789.1"/>
    </source>
</evidence>
<dbReference type="PANTHER" id="PTHR43775">
    <property type="entry name" value="FATTY ACID SYNTHASE"/>
    <property type="match status" value="1"/>
</dbReference>
<dbReference type="InterPro" id="IPR011032">
    <property type="entry name" value="GroES-like_sf"/>
</dbReference>
<dbReference type="InterPro" id="IPR020806">
    <property type="entry name" value="PKS_PP-bd"/>
</dbReference>
<organism evidence="11 12">
    <name type="scientific">Polyangium spumosum</name>
    <dbReference type="NCBI Taxonomy" id="889282"/>
    <lineage>
        <taxon>Bacteria</taxon>
        <taxon>Pseudomonadati</taxon>
        <taxon>Myxococcota</taxon>
        <taxon>Polyangia</taxon>
        <taxon>Polyangiales</taxon>
        <taxon>Polyangiaceae</taxon>
        <taxon>Polyangium</taxon>
    </lineage>
</organism>
<dbReference type="Gene3D" id="3.40.47.10">
    <property type="match status" value="2"/>
</dbReference>
<dbReference type="Pfam" id="PF21089">
    <property type="entry name" value="PKS_DH_N"/>
    <property type="match status" value="1"/>
</dbReference>
<comment type="caution">
    <text evidence="11">The sequence shown here is derived from an EMBL/GenBank/DDBJ whole genome shotgun (WGS) entry which is preliminary data.</text>
</comment>
<dbReference type="InterPro" id="IPR020807">
    <property type="entry name" value="PKS_DH"/>
</dbReference>
<dbReference type="FunFam" id="3.40.366.10:FF:000002">
    <property type="entry name" value="Probable polyketide synthase 2"/>
    <property type="match status" value="2"/>
</dbReference>
<evidence type="ECO:0000256" key="5">
    <source>
        <dbReference type="ARBA" id="ARBA00054155"/>
    </source>
</evidence>
<evidence type="ECO:0000256" key="1">
    <source>
        <dbReference type="ARBA" id="ARBA00022450"/>
    </source>
</evidence>
<feature type="domain" description="Carrier" evidence="8">
    <location>
        <begin position="1432"/>
        <end position="1509"/>
    </location>
</feature>
<dbReference type="InterPro" id="IPR049552">
    <property type="entry name" value="PKS_DH_N"/>
</dbReference>
<feature type="domain" description="Carrier" evidence="8">
    <location>
        <begin position="3574"/>
        <end position="3651"/>
    </location>
</feature>
<dbReference type="Gene3D" id="3.40.50.720">
    <property type="entry name" value="NAD(P)-binding Rossmann-like Domain"/>
    <property type="match status" value="4"/>
</dbReference>
<gene>
    <name evidence="11" type="ORF">GF068_23120</name>
</gene>
<sequence length="3704" mass="396962">MSNPLDEYRSRLRDAVGIINELKAKVAHAERAAVEPIAVIGLGCRFPGGGAGPEAFWRNLEHGVDAIQRIPAERWPEDAIPGERSEVLWAGLLDDVAGFDATFFGISPREAETLDPQQRMLLEVTWGALEDASVHPERLAGSRTGVFVGMCGADYHELVVDARFGRYDAYCTTGNLHSTAAGRIAYVLGLQGPCISVDTACSSSLVAIAQACQSLRAGDSDMALAGGVNVLLSPRVMAMLAETQALSPDGRCKTLDARANGFVRGEGCGIVALKRLSDAQRDGDRIRAVIRGWAVNQDGRSTGLTTPNVLSQQVMLRQALERARLSPLDIGYIEMHGTGTSLGDPIEFEALRDVLGVQRADGSSIVLGAVKTNIGHLEGAAGVAGFIKAVLAFEHERIPKNLHFRRLNPRISLDEVPFSIPTEHVSWPRGGKPRRAGVSSFGLSGTNAHVILEEPPAEPARVPSPEASAYLLPLSARSPEALTALACCYGEWLSRESEVSLHDIVYTASARRAHHEHRIAIVGKTRAEMAERLSSFAAGDTSSVASRAAAAGLGRPRPVYVFSGQGSQWAGMGRQLLAEQPVFRAAVEEIDALLSRHARFSLVEEMSAHEERSRLGETEIAQPAIFAIQVGLARLLGSWGVTPGALIGHSVGEVAAAHLSGALSLEEAVRLVALRARIMQKATGHGRMAWASLPPEDAAATIAGRETRVSIAAVNDPVSVVLSGETAALEAKLGELAARGVSTRPLRVKYAFHSPQMEPLAQELAEGLGRVDARVNSVPMISTVTGARIAGELLDARYWQRNVRETVDLLRAVETALAEGYNLFVELGPHPVLVANLEQCVAARGADATVLSTLRRQGEELRSILETLGGLYVDGVSMDWGAIHPVGGRIAALPPYPWQRKRYWIEAAEHHVPRGERPRESLDDFVYEVQWRRKDRTPSAKTLAPADGAWLLLVDRAGTGDALAHLLHGYGIPCVRVEPGAPYERLDATSFRIDPARRDDYRRLLEEAFPRGVRCRGIVHMFGLDTTPWNEATEEALASDQHRTILSPLFLAEAVQRKGWRDNPRLCWVTRGAQAVAGSGLASPSQAPLWGLARTLLLEHPELEIARIDLDAAAEGEDARALLEELGAADGEDQVAIRSDGRYVARLARTSFHAAPARAFEVRPDAAYLLSGKLSGRGLATARWMVAQGARHVALAPSRALAEDERGEIRAMEEAGASVLLFPADVSRRADVEALLAEIERLLPPLRGVVHVPDVDGESAPTLELDEERLRRTASKRMLGAWHLHRAMSGRPLDFFVLFSSASAVLGLAGRAGYTASSAFLDAVARRGHDAGLPAMSVQWGAFSDEGGEARQSTLDGLTQAQGVEALAQLLARPRAEVAVMRFAGRQMLETFPHLAQSAFYSELVTAGGAAERRPEGAARFRQTLEAAVGAERLVLLVAHVREQLGHVLRMDPATIDPRAPFQTLGVDSLMSVEVRNRLEASLGSKLPATLLFTYANVEQLAESVLVKIAASKPSVAGAARVVSTTSMAPATPLAAEEPIALVGMACRFPGGSTDPDAYWRALLAGVDGVREVSPARWPAGTLPEDKLGAGHAALLDDIYDFDAGFFGISPREAETLDPQQRLLLEVTWEAVEDAGQLPQALVGSRTGVFVGCTTLDYQRMVLTTPEYLDAYGVTGTVMATAAGRLSYVFGLQGPAVALDTACSSSLVAIHLGCQSLREGESDLVLAGGVNALLAWEPMVAMAAMRALSPDGRCKTLDARANGYVRGEGCGILVLKRLSDARRDGDRVLALIRGSAVNQDGRSTGLTTPNVLAQQALLRQALGAARLSPADVGYVEMHGTGTPLGDPIEVDALREVFGEARPDGSSCVLGAVKTNIGHLEGAAGVAGLIKVVQVLRHGVVPKNLHFRALNPRIELQGTPFVVPTENLPWLPGGKPRRAGVSSFGISGTNAHVLLEEAPPEATNGRATSSHLLPLSARSVEALKALTRSHAEWLSSADAASLPDICYTASVRRTHHEHRLVAEGATKEELVALLSSCAQGEWPAGVSRGQVVSGRPRPKVVFVFPGQGSQWLGMGRGLLAEEPAFAAALRACSEAIEREAGFSVLDELAADEARSRLGEIDVVQPVLFAIEVALASLWRSWGVEPDCVVGHSMGEVAAAHVAGMLSLADGAKVICRRSRLLRRISGNGSMGLVELTMAEAEQAIAGFENRLGVAVSNGPRSTVLSGDPIALEEVLGGLEKRGVFCRRVRVDVASHGPQVDPLRDDLLSATADVRSSPGAIAMRSTVTGAPLRGDELSAAYWWKNLREPVRFSQVVQALMVEGHDVFVEMSPHPILLPSIEENLEEAKVEGVAVASTRRHADERRSMLAALGTLHTRGYDVAWSKLYPEGGRVVSLPAYAWQRERYAIDVDTRRTRVIEASGSHPLLGVGLTPAAQPETHLWERRVSVKAFPYLADHRVQGEVVFPGAGYVELGLAAAARIYGPGEARIEEISFDRMLALPEGQERLVQVSLVEEGGGRASVTISSREGDTKEWVRHASGVLRVMGMQPVPAGGRIEDVEARCPEVIEGALHYEQMEARGLSYGERFQGIARIVIGKDEAVARVRLPEAIGSGGSDYLVHPALLDACFQVGGVALRSTCGEGTLVPVAVTGLQVFERPGREVWVHGRAVKSERSGEPAATLTVHDEAGRVLIEIGELRVQRLADAEAAQRDVFASCVYEVSWERMDVGERREAKGDTSAWLVLVDERGLGATLADRLRAAGATCVEVASGEGYVRFGQGRYCIDVTNPSHWDDVLREAFGKRGCRGVVHCGALDGSRWSETSEATIAPDLRRGITSAMCAAQALLRQGWRDAPRLYLLTRGAQAVGDAPEPLSITQSTLWGFGRALAMEQPDLECIRIDLSLQASSEEPELVLREILSGGDEDQIAFRPGGRYVARLVRAQLGGDGGAPERLEPVAGRAYRLEIHEPGVLERLSLRPMERRPPGPGEVEIEVEAAGLNFLDVMKAMGIYPGMDPNAIELGGECAGRVVALGEGVAGVHVGQEVIVSAASSLASHVTTRVEFVKPKSKGMSFEQAATIPAVFMTVYWALHHVGRLQRGERVLIHAATGGTGLAAIQYARAVGAEIFATAGSEEKRAYLRSLGIEHVMDSRSLAFADEVLACTSGRGVDVVLNSLTGDGLRRSLEVLAPYGRFLDISKKDIYENSRMGMLPFRKSLSYTAIDLAGMAEQRPEQYGALLGEVLERFEDGTFEPEPVTVFPASAADAAFRLMAQARHKGKIAVRMKDQDARLVSSSERRGAHVREDGTYLVTGGLGGLGLSLAKWLIAQGARHLALMGRGAPNEAAREVMRRLTEAGAQVRALRGDVSRRADVDAVIAEIERSMPPLRGVVHAAGLLDDATLPNLDEGKLLRPMEPKVFGGWNLHDATRGCSLDFFVTYSSASALLGSPGQSNYAAANAFLDALCQSRASEGLPATSIQWGAFSEVGLAAASDVRGARVASRGSDSFNPEEGNLLFGRLLERPRPVVGLVRFDVRQWVEFYPQMAGAPYLAQLMRERADGQGAAEASGLREALERAAPAERASLLESHLIEQLARVLRLEPGRIDKAAPFASLGMDSLMSLELRNRLEASLGLKLSAALLFTYATTKALAAHLGDRMFPTHPPDAEAPSAPSASIDDGAGIADEIDGDLGVEEDESALVDKLEAFEEYLG</sequence>
<dbReference type="InterPro" id="IPR013154">
    <property type="entry name" value="ADH-like_N"/>
</dbReference>
<comment type="function">
    <text evidence="5">Involved in production of the polyketide antibiotic thailandamide.</text>
</comment>
<dbReference type="InterPro" id="IPR036291">
    <property type="entry name" value="NAD(P)-bd_dom_sf"/>
</dbReference>
<protein>
    <submittedName>
        <fullName evidence="11">SDR family NAD(P)-dependent oxidoreductase</fullName>
    </submittedName>
</protein>
<dbReference type="Gene3D" id="3.90.180.10">
    <property type="entry name" value="Medium-chain alcohol dehydrogenases, catalytic domain"/>
    <property type="match status" value="1"/>
</dbReference>
<evidence type="ECO:0000256" key="6">
    <source>
        <dbReference type="PROSITE-ProRule" id="PRU01363"/>
    </source>
</evidence>
<dbReference type="InterPro" id="IPR050091">
    <property type="entry name" value="PKS_NRPS_Biosynth_Enz"/>
</dbReference>
<dbReference type="InterPro" id="IPR014031">
    <property type="entry name" value="Ketoacyl_synth_C"/>
</dbReference>
<dbReference type="SMART" id="SM00826">
    <property type="entry name" value="PKS_DH"/>
    <property type="match status" value="1"/>
</dbReference>
<dbReference type="GO" id="GO:0006633">
    <property type="term" value="P:fatty acid biosynthetic process"/>
    <property type="evidence" value="ECO:0007669"/>
    <property type="project" value="InterPro"/>
</dbReference>
<dbReference type="Gene3D" id="3.10.129.110">
    <property type="entry name" value="Polyketide synthase dehydratase"/>
    <property type="match status" value="1"/>
</dbReference>
<dbReference type="FunFam" id="3.40.50.720:FF:000209">
    <property type="entry name" value="Polyketide synthase Pks12"/>
    <property type="match status" value="1"/>
</dbReference>
<keyword evidence="12" id="KW-1185">Reference proteome</keyword>
<evidence type="ECO:0000259" key="9">
    <source>
        <dbReference type="PROSITE" id="PS52004"/>
    </source>
</evidence>
<feature type="region of interest" description="C-terminal hotdog fold" evidence="6">
    <location>
        <begin position="2562"/>
        <end position="2706"/>
    </location>
</feature>
<dbReference type="PROSITE" id="PS52004">
    <property type="entry name" value="KS3_2"/>
    <property type="match status" value="2"/>
</dbReference>
<keyword evidence="3" id="KW-0808">Transferase</keyword>